<dbReference type="Proteomes" id="UP001165422">
    <property type="component" value="Unassembled WGS sequence"/>
</dbReference>
<accession>A0ABS8N1W6</accession>
<sequence length="63" mass="7250">MNTTSCFSRIPEDLQKQVDELISKSGLSAKDFIKELAYCYNIEDAKSDSIVLDYSNYWNSFVD</sequence>
<dbReference type="RefSeq" id="WP_150358370.1">
    <property type="nucleotide sequence ID" value="NZ_JAJJPB010000002.1"/>
</dbReference>
<evidence type="ECO:0000313" key="2">
    <source>
        <dbReference type="Proteomes" id="UP001165422"/>
    </source>
</evidence>
<dbReference type="GO" id="GO:0016787">
    <property type="term" value="F:hydrolase activity"/>
    <property type="evidence" value="ECO:0007669"/>
    <property type="project" value="UniProtKB-KW"/>
</dbReference>
<name>A0ABS8N1W6_9CLOT</name>
<organism evidence="1 2">
    <name type="scientific">Clostridium aromativorans</name>
    <dbReference type="NCBI Taxonomy" id="2836848"/>
    <lineage>
        <taxon>Bacteria</taxon>
        <taxon>Bacillati</taxon>
        <taxon>Bacillota</taxon>
        <taxon>Clostridia</taxon>
        <taxon>Eubacteriales</taxon>
        <taxon>Clostridiaceae</taxon>
        <taxon>Clostridium</taxon>
    </lineage>
</organism>
<evidence type="ECO:0000313" key="1">
    <source>
        <dbReference type="EMBL" id="MCC9293787.1"/>
    </source>
</evidence>
<protein>
    <submittedName>
        <fullName evidence="1">Hydrolase</fullName>
    </submittedName>
</protein>
<keyword evidence="2" id="KW-1185">Reference proteome</keyword>
<keyword evidence="1" id="KW-0378">Hydrolase</keyword>
<dbReference type="EMBL" id="JAJJPB010000002">
    <property type="protein sequence ID" value="MCC9293787.1"/>
    <property type="molecule type" value="Genomic_DNA"/>
</dbReference>
<proteinExistence type="predicted"/>
<reference evidence="1" key="1">
    <citation type="submission" date="2021-11" db="EMBL/GenBank/DDBJ databases">
        <authorList>
            <person name="Qingchun L."/>
            <person name="Dong Z."/>
            <person name="Zongwei Q."/>
            <person name="Jia Z."/>
            <person name="Duotao L."/>
        </authorList>
    </citation>
    <scope>NUCLEOTIDE SEQUENCE</scope>
    <source>
        <strain evidence="1">WLY-B-L2</strain>
    </source>
</reference>
<comment type="caution">
    <text evidence="1">The sequence shown here is derived from an EMBL/GenBank/DDBJ whole genome shotgun (WGS) entry which is preliminary data.</text>
</comment>
<gene>
    <name evidence="1" type="ORF">LN736_02745</name>
</gene>